<reference evidence="5 6" key="1">
    <citation type="journal article" date="2019" name="Front. Genet.">
        <title>Whole-Genome Sequencing of the Opportunistic Yeast Pathogen Candida inconspicua Uncovers Its Hybrid Origin.</title>
        <authorList>
            <person name="Mixao V."/>
            <person name="Hansen A.P."/>
            <person name="Saus E."/>
            <person name="Boekhout T."/>
            <person name="Lass-Florl C."/>
            <person name="Gabaldon T."/>
        </authorList>
    </citation>
    <scope>NUCLEOTIDE SEQUENCE [LARGE SCALE GENOMIC DNA]</scope>
    <source>
        <strain evidence="5 6">CBS 180</strain>
    </source>
</reference>
<dbReference type="GO" id="GO:1990757">
    <property type="term" value="F:ubiquitin ligase activator activity"/>
    <property type="evidence" value="ECO:0007669"/>
    <property type="project" value="TreeGrafter"/>
</dbReference>
<dbReference type="STRING" id="52247.A0A4T0WW32"/>
<evidence type="ECO:0000313" key="6">
    <source>
        <dbReference type="Proteomes" id="UP000307173"/>
    </source>
</evidence>
<feature type="domain" description="CDC20/Fizzy WD40" evidence="4">
    <location>
        <begin position="181"/>
        <end position="492"/>
    </location>
</feature>
<comment type="caution">
    <text evidence="5">The sequence shown here is derived from an EMBL/GenBank/DDBJ whole genome shotgun (WGS) entry which is preliminary data.</text>
</comment>
<keyword evidence="3" id="KW-0677">Repeat</keyword>
<gene>
    <name evidence="5" type="ORF">CANINC_004734</name>
</gene>
<dbReference type="InterPro" id="IPR056150">
    <property type="entry name" value="WD40_CDC20-Fz"/>
</dbReference>
<protein>
    <recommendedName>
        <fullName evidence="4">CDC20/Fizzy WD40 domain-containing protein</fullName>
    </recommendedName>
</protein>
<name>A0A4T0WW32_9ASCO</name>
<dbReference type="Pfam" id="PF24807">
    <property type="entry name" value="WD40_CDC20-Fz"/>
    <property type="match status" value="1"/>
</dbReference>
<dbReference type="GO" id="GO:0005680">
    <property type="term" value="C:anaphase-promoting complex"/>
    <property type="evidence" value="ECO:0007669"/>
    <property type="project" value="TreeGrafter"/>
</dbReference>
<dbReference type="Gene3D" id="2.130.10.10">
    <property type="entry name" value="YVTN repeat-like/Quinoprotein amine dehydrogenase"/>
    <property type="match status" value="1"/>
</dbReference>
<dbReference type="PANTHER" id="PTHR19918:SF5">
    <property type="entry name" value="MEIOSIS-SPECIFIC APC_C ACTIVATOR PROTEIN AMA1"/>
    <property type="match status" value="1"/>
</dbReference>
<dbReference type="InterPro" id="IPR001680">
    <property type="entry name" value="WD40_rpt"/>
</dbReference>
<organism evidence="5 6">
    <name type="scientific">Pichia inconspicua</name>
    <dbReference type="NCBI Taxonomy" id="52247"/>
    <lineage>
        <taxon>Eukaryota</taxon>
        <taxon>Fungi</taxon>
        <taxon>Dikarya</taxon>
        <taxon>Ascomycota</taxon>
        <taxon>Saccharomycotina</taxon>
        <taxon>Pichiomycetes</taxon>
        <taxon>Pichiales</taxon>
        <taxon>Pichiaceae</taxon>
        <taxon>Pichia</taxon>
    </lineage>
</organism>
<evidence type="ECO:0000256" key="3">
    <source>
        <dbReference type="ARBA" id="ARBA00022737"/>
    </source>
</evidence>
<accession>A0A4T0WW32</accession>
<comment type="similarity">
    <text evidence="1">Belongs to the WD repeat CDC20/Fizzy family.</text>
</comment>
<dbReference type="EMBL" id="SELW01000657">
    <property type="protein sequence ID" value="TID15063.1"/>
    <property type="molecule type" value="Genomic_DNA"/>
</dbReference>
<dbReference type="Proteomes" id="UP000307173">
    <property type="component" value="Unassembled WGS sequence"/>
</dbReference>
<dbReference type="InterPro" id="IPR033010">
    <property type="entry name" value="Cdc20/Fizzy"/>
</dbReference>
<keyword evidence="2" id="KW-0853">WD repeat</keyword>
<dbReference type="InterPro" id="IPR036322">
    <property type="entry name" value="WD40_repeat_dom_sf"/>
</dbReference>
<dbReference type="GO" id="GO:0031145">
    <property type="term" value="P:anaphase-promoting complex-dependent catabolic process"/>
    <property type="evidence" value="ECO:0007669"/>
    <property type="project" value="TreeGrafter"/>
</dbReference>
<evidence type="ECO:0000256" key="1">
    <source>
        <dbReference type="ARBA" id="ARBA00006445"/>
    </source>
</evidence>
<keyword evidence="6" id="KW-1185">Reference proteome</keyword>
<dbReference type="GO" id="GO:0010997">
    <property type="term" value="F:anaphase-promoting complex binding"/>
    <property type="evidence" value="ECO:0007669"/>
    <property type="project" value="InterPro"/>
</dbReference>
<dbReference type="InterPro" id="IPR015943">
    <property type="entry name" value="WD40/YVTN_repeat-like_dom_sf"/>
</dbReference>
<evidence type="ECO:0000256" key="2">
    <source>
        <dbReference type="ARBA" id="ARBA00022574"/>
    </source>
</evidence>
<dbReference type="GO" id="GO:1905786">
    <property type="term" value="P:positive regulation of anaphase-promoting complex-dependent catabolic process"/>
    <property type="evidence" value="ECO:0007669"/>
    <property type="project" value="TreeGrafter"/>
</dbReference>
<evidence type="ECO:0000313" key="5">
    <source>
        <dbReference type="EMBL" id="TID15063.1"/>
    </source>
</evidence>
<dbReference type="PANTHER" id="PTHR19918">
    <property type="entry name" value="CELL DIVISION CYCLE 20 CDC20 FIZZY -RELATED"/>
    <property type="match status" value="1"/>
</dbReference>
<evidence type="ECO:0000259" key="4">
    <source>
        <dbReference type="Pfam" id="PF24807"/>
    </source>
</evidence>
<dbReference type="AlphaFoldDB" id="A0A4T0WW32"/>
<proteinExistence type="inferred from homology"/>
<dbReference type="OrthoDB" id="10263272at2759"/>
<dbReference type="SUPFAM" id="SSF50978">
    <property type="entry name" value="WD40 repeat-like"/>
    <property type="match status" value="1"/>
</dbReference>
<sequence>MSNHSSKDVSQQLSLKEKLHGRRLIKQSGTILTNNTKNYGPISERFLPINDGSPDRKLFHSVQKQTIYPSPLFNLNDSIMGADISTQGSRSITEDADLELANSVSKSTINTKILEGLETHVASALGLNTERLLNFKAPKSPKKQAPLTSEFHRAAILSLNNTTTSKISDTKDVPEVPFKVLDAPGLRNDYYSNLVCWAHHSDHIAAGLGSLVYIWSEKDGTIPLKPIGAQIISALSYSSEDYLAVGTKDSRIFIYHPTSVNVFTHIDLRTNTSICSIKWVPNTHYFFIGNDVGELSLIELVVKAEQNTNPPKLIGFLQLKVTLKCAQQQICGIDVNPICKHLAVGANNNCSSIWDISNIELPVLLYSLKHDAAVKAVAFCPWVPNLLATGGGTRDKHIRFWHITSGTLISKHKTSGQVTAIVWSRSKKEILVTFGFGDTGERNNILAVYAYPSLELRIKVNAPADLRILSADISNDWKSVCASISDQSVRIYNIWETDSNLKLEVYDKGIYGSDIIETEEGINNDFSKLR</sequence>
<dbReference type="SMART" id="SM00320">
    <property type="entry name" value="WD40"/>
    <property type="match status" value="4"/>
</dbReference>